<accession>A0A7N5JGK2</accession>
<reference evidence="5 6" key="1">
    <citation type="journal article" date="2010" name="Nature">
        <title>The sequence and de novo assembly of the giant panda genome.</title>
        <authorList>
            <person name="Li R."/>
            <person name="Fan W."/>
            <person name="Tian G."/>
            <person name="Zhu H."/>
            <person name="He L."/>
            <person name="Cai J."/>
            <person name="Huang Q."/>
            <person name="Cai Q."/>
            <person name="Li B."/>
            <person name="Bai Y."/>
            <person name="Zhang Z."/>
            <person name="Zhang Y."/>
            <person name="Wang W."/>
            <person name="Li J."/>
            <person name="Wei F."/>
            <person name="Li H."/>
            <person name="Jian M."/>
            <person name="Li J."/>
            <person name="Zhang Z."/>
            <person name="Nielsen R."/>
            <person name="Li D."/>
            <person name="Gu W."/>
            <person name="Yang Z."/>
            <person name="Xuan Z."/>
            <person name="Ryder O.A."/>
            <person name="Leung F.C."/>
            <person name="Zhou Y."/>
            <person name="Cao J."/>
            <person name="Sun X."/>
            <person name="Fu Y."/>
            <person name="Fang X."/>
            <person name="Guo X."/>
            <person name="Wang B."/>
            <person name="Hou R."/>
            <person name="Shen F."/>
            <person name="Mu B."/>
            <person name="Ni P."/>
            <person name="Lin R."/>
            <person name="Qian W."/>
            <person name="Wang G."/>
            <person name="Yu C."/>
            <person name="Nie W."/>
            <person name="Wang J."/>
            <person name="Wu Z."/>
            <person name="Liang H."/>
            <person name="Min J."/>
            <person name="Wu Q."/>
            <person name="Cheng S."/>
            <person name="Ruan J."/>
            <person name="Wang M."/>
            <person name="Shi Z."/>
            <person name="Wen M."/>
            <person name="Liu B."/>
            <person name="Ren X."/>
            <person name="Zheng H."/>
            <person name="Dong D."/>
            <person name="Cook K."/>
            <person name="Shan G."/>
            <person name="Zhang H."/>
            <person name="Kosiol C."/>
            <person name="Xie X."/>
            <person name="Lu Z."/>
            <person name="Zheng H."/>
            <person name="Li Y."/>
            <person name="Steiner C.C."/>
            <person name="Lam T.T."/>
            <person name="Lin S."/>
            <person name="Zhang Q."/>
            <person name="Li G."/>
            <person name="Tian J."/>
            <person name="Gong T."/>
            <person name="Liu H."/>
            <person name="Zhang D."/>
            <person name="Fang L."/>
            <person name="Ye C."/>
            <person name="Zhang J."/>
            <person name="Hu W."/>
            <person name="Xu A."/>
            <person name="Ren Y."/>
            <person name="Zhang G."/>
            <person name="Bruford M.W."/>
            <person name="Li Q."/>
            <person name="Ma L."/>
            <person name="Guo Y."/>
            <person name="An N."/>
            <person name="Hu Y."/>
            <person name="Zheng Y."/>
            <person name="Shi Y."/>
            <person name="Li Z."/>
            <person name="Liu Q."/>
            <person name="Chen Y."/>
            <person name="Zhao J."/>
            <person name="Qu N."/>
            <person name="Zhao S."/>
            <person name="Tian F."/>
            <person name="Wang X."/>
            <person name="Wang H."/>
            <person name="Xu L."/>
            <person name="Liu X."/>
            <person name="Vinar T."/>
            <person name="Wang Y."/>
            <person name="Lam T.W."/>
            <person name="Yiu S.M."/>
            <person name="Liu S."/>
            <person name="Zhang H."/>
            <person name="Li D."/>
            <person name="Huang Y."/>
            <person name="Wang X."/>
            <person name="Yang G."/>
            <person name="Jiang Z."/>
            <person name="Wang J."/>
            <person name="Qin N."/>
            <person name="Li L."/>
            <person name="Li J."/>
            <person name="Bolund L."/>
            <person name="Kristiansen K."/>
            <person name="Wong G.K."/>
            <person name="Olson M."/>
            <person name="Zhang X."/>
            <person name="Li S."/>
            <person name="Yang H."/>
            <person name="Wang J."/>
            <person name="Wang J."/>
        </authorList>
    </citation>
    <scope>NUCLEOTIDE SEQUENCE [LARGE SCALE GENOMIC DNA]</scope>
</reference>
<protein>
    <recommendedName>
        <fullName evidence="3">COX assembly mitochondrial protein</fullName>
    </recommendedName>
</protein>
<dbReference type="GeneTree" id="ENSGT00390000016908"/>
<dbReference type="InterPro" id="IPR013892">
    <property type="entry name" value="Cyt_c_biogenesis_Cmc1-like"/>
</dbReference>
<organism evidence="5 6">
    <name type="scientific">Ailuropoda melanoleuca</name>
    <name type="common">Giant panda</name>
    <dbReference type="NCBI Taxonomy" id="9646"/>
    <lineage>
        <taxon>Eukaryota</taxon>
        <taxon>Metazoa</taxon>
        <taxon>Chordata</taxon>
        <taxon>Craniata</taxon>
        <taxon>Vertebrata</taxon>
        <taxon>Euteleostomi</taxon>
        <taxon>Mammalia</taxon>
        <taxon>Eutheria</taxon>
        <taxon>Laurasiatheria</taxon>
        <taxon>Carnivora</taxon>
        <taxon>Caniformia</taxon>
        <taxon>Ursidae</taxon>
        <taxon>Ailuropoda</taxon>
    </lineage>
</organism>
<evidence type="ECO:0000256" key="4">
    <source>
        <dbReference type="SAM" id="MobiDB-lite"/>
    </source>
</evidence>
<keyword evidence="2" id="KW-1015">Disulfide bond</keyword>
<dbReference type="GO" id="GO:0005739">
    <property type="term" value="C:mitochondrion"/>
    <property type="evidence" value="ECO:0007669"/>
    <property type="project" value="UniProtKB-SubCell"/>
</dbReference>
<dbReference type="Pfam" id="PF08583">
    <property type="entry name" value="Cmc1"/>
    <property type="match status" value="1"/>
</dbReference>
<name>A0A7N5JGK2_AILME</name>
<sequence length="84" mass="10087">MHPDLSPHLHTEECKVLINLLQECHKHYSILFPCILKFFGHCSDLSWVMRKCSKNEYMEKKTKSREHDNVMQKRVFNPVEKSEK</sequence>
<evidence type="ECO:0000256" key="2">
    <source>
        <dbReference type="ARBA" id="ARBA00023157"/>
    </source>
</evidence>
<evidence type="ECO:0000256" key="1">
    <source>
        <dbReference type="ARBA" id="ARBA00007347"/>
    </source>
</evidence>
<keyword evidence="6" id="KW-1185">Reference proteome</keyword>
<dbReference type="Proteomes" id="UP000008912">
    <property type="component" value="Unassembled WGS sequence"/>
</dbReference>
<keyword evidence="3" id="KW-0496">Mitochondrion</keyword>
<dbReference type="InParanoid" id="A0A7N5JGK2"/>
<dbReference type="PROSITE" id="PS51808">
    <property type="entry name" value="CHCH"/>
    <property type="match status" value="1"/>
</dbReference>
<feature type="region of interest" description="Disordered" evidence="4">
    <location>
        <begin position="63"/>
        <end position="84"/>
    </location>
</feature>
<evidence type="ECO:0000313" key="5">
    <source>
        <dbReference type="Ensembl" id="ENSAMEP00000025078.1"/>
    </source>
</evidence>
<dbReference type="AlphaFoldDB" id="A0A7N5JGK2"/>
<comment type="similarity">
    <text evidence="1 3">Belongs to the CMC family.</text>
</comment>
<dbReference type="Ensembl" id="ENSAMET00000030922.1">
    <property type="protein sequence ID" value="ENSAMEP00000025078.1"/>
    <property type="gene ID" value="ENSAMEG00000024734.1"/>
</dbReference>
<proteinExistence type="inferred from homology"/>
<evidence type="ECO:0000256" key="3">
    <source>
        <dbReference type="RuleBase" id="RU364104"/>
    </source>
</evidence>
<comment type="subcellular location">
    <subcellularLocation>
        <location evidence="3">Mitochondrion</location>
    </subcellularLocation>
</comment>
<reference evidence="5" key="3">
    <citation type="submission" date="2025-09" db="UniProtKB">
        <authorList>
            <consortium name="Ensembl"/>
        </authorList>
    </citation>
    <scope>IDENTIFICATION</scope>
</reference>
<evidence type="ECO:0000313" key="6">
    <source>
        <dbReference type="Proteomes" id="UP000008912"/>
    </source>
</evidence>
<reference evidence="5" key="2">
    <citation type="submission" date="2025-08" db="UniProtKB">
        <authorList>
            <consortium name="Ensembl"/>
        </authorList>
    </citation>
    <scope>IDENTIFICATION</scope>
</reference>